<feature type="region of interest" description="Disordered" evidence="1">
    <location>
        <begin position="379"/>
        <end position="415"/>
    </location>
</feature>
<dbReference type="InterPro" id="IPR019748">
    <property type="entry name" value="FERM_central"/>
</dbReference>
<dbReference type="Gene3D" id="3.10.20.90">
    <property type="entry name" value="Phosphatidylinositol 3-kinase Catalytic Subunit, Chain A, domain 1"/>
    <property type="match status" value="1"/>
</dbReference>
<dbReference type="OrthoDB" id="6266673at2759"/>
<dbReference type="PANTHER" id="PTHR23280:SF8">
    <property type="entry name" value="FERM DOMAIN-CONTAINING PROTEIN 3"/>
    <property type="match status" value="1"/>
</dbReference>
<dbReference type="Pfam" id="PF09379">
    <property type="entry name" value="FERM_N"/>
    <property type="match status" value="1"/>
</dbReference>
<dbReference type="Gene3D" id="1.20.80.10">
    <property type="match status" value="1"/>
</dbReference>
<dbReference type="SUPFAM" id="SSF54236">
    <property type="entry name" value="Ubiquitin-like"/>
    <property type="match status" value="1"/>
</dbReference>
<feature type="domain" description="FERM adjacent" evidence="4">
    <location>
        <begin position="272"/>
        <end position="318"/>
    </location>
</feature>
<evidence type="ECO:0008006" key="8">
    <source>
        <dbReference type="Google" id="ProtNLM"/>
    </source>
</evidence>
<dbReference type="CDD" id="cd17102">
    <property type="entry name" value="FERM_F1_FRMD3"/>
    <property type="match status" value="1"/>
</dbReference>
<feature type="compositionally biased region" description="Basic and acidic residues" evidence="1">
    <location>
        <begin position="394"/>
        <end position="403"/>
    </location>
</feature>
<evidence type="ECO:0000256" key="1">
    <source>
        <dbReference type="SAM" id="MobiDB-lite"/>
    </source>
</evidence>
<comment type="caution">
    <text evidence="6">The sequence shown here is derived from an EMBL/GenBank/DDBJ whole genome shotgun (WGS) entry which is preliminary data.</text>
</comment>
<dbReference type="EMBL" id="JAFBMS010000093">
    <property type="protein sequence ID" value="KAG9337201.1"/>
    <property type="molecule type" value="Genomic_DNA"/>
</dbReference>
<gene>
    <name evidence="6" type="ORF">JZ751_029681</name>
</gene>
<proteinExistence type="predicted"/>
<dbReference type="InterPro" id="IPR018979">
    <property type="entry name" value="FERM_N"/>
</dbReference>
<dbReference type="SUPFAM" id="SSF50729">
    <property type="entry name" value="PH domain-like"/>
    <property type="match status" value="1"/>
</dbReference>
<dbReference type="PANTHER" id="PTHR23280">
    <property type="entry name" value="4.1 G PROTEIN"/>
    <property type="match status" value="1"/>
</dbReference>
<dbReference type="InterPro" id="IPR014352">
    <property type="entry name" value="FERM/acyl-CoA-bd_prot_sf"/>
</dbReference>
<dbReference type="Pfam" id="PF09380">
    <property type="entry name" value="FERM_C"/>
    <property type="match status" value="1"/>
</dbReference>
<dbReference type="SMART" id="SM01195">
    <property type="entry name" value="FA"/>
    <property type="match status" value="1"/>
</dbReference>
<dbReference type="SUPFAM" id="SSF47031">
    <property type="entry name" value="Second domain of FERM"/>
    <property type="match status" value="1"/>
</dbReference>
<feature type="domain" description="FERM C-terminal PH-like" evidence="5">
    <location>
        <begin position="179"/>
        <end position="266"/>
    </location>
</feature>
<dbReference type="PROSITE" id="PS00660">
    <property type="entry name" value="FERM_1"/>
    <property type="match status" value="1"/>
</dbReference>
<dbReference type="Proteomes" id="UP000824540">
    <property type="component" value="Unassembled WGS sequence"/>
</dbReference>
<feature type="domain" description="Band 4.1" evidence="3">
    <location>
        <begin position="17"/>
        <end position="181"/>
    </location>
</feature>
<dbReference type="AlphaFoldDB" id="A0A8T2NEA5"/>
<dbReference type="GO" id="GO:0031032">
    <property type="term" value="P:actomyosin structure organization"/>
    <property type="evidence" value="ECO:0007669"/>
    <property type="project" value="TreeGrafter"/>
</dbReference>
<evidence type="ECO:0000256" key="2">
    <source>
        <dbReference type="SAM" id="Phobius"/>
    </source>
</evidence>
<dbReference type="InterPro" id="IPR018980">
    <property type="entry name" value="FERM_PH-like_C"/>
</dbReference>
<name>A0A8T2NEA5_9TELE</name>
<dbReference type="GO" id="GO:0005856">
    <property type="term" value="C:cytoskeleton"/>
    <property type="evidence" value="ECO:0007669"/>
    <property type="project" value="TreeGrafter"/>
</dbReference>
<dbReference type="InterPro" id="IPR035963">
    <property type="entry name" value="FERM_2"/>
</dbReference>
<accession>A0A8T2NEA5</accession>
<dbReference type="InterPro" id="IPR019749">
    <property type="entry name" value="Band_41_domain"/>
</dbReference>
<evidence type="ECO:0000313" key="6">
    <source>
        <dbReference type="EMBL" id="KAG9337201.1"/>
    </source>
</evidence>
<dbReference type="InterPro" id="IPR019747">
    <property type="entry name" value="FERM_CS"/>
</dbReference>
<dbReference type="Pfam" id="PF08736">
    <property type="entry name" value="FA"/>
    <property type="match status" value="1"/>
</dbReference>
<dbReference type="CDD" id="cd14473">
    <property type="entry name" value="FERM_B-lobe"/>
    <property type="match status" value="1"/>
</dbReference>
<keyword evidence="2" id="KW-0472">Membrane</keyword>
<dbReference type="SMART" id="SM00295">
    <property type="entry name" value="B41"/>
    <property type="match status" value="1"/>
</dbReference>
<dbReference type="SMART" id="SM01196">
    <property type="entry name" value="FERM_C"/>
    <property type="match status" value="1"/>
</dbReference>
<dbReference type="Gene3D" id="2.30.29.30">
    <property type="entry name" value="Pleckstrin-homology domain (PH domain)/Phosphotyrosine-binding domain (PTB)"/>
    <property type="match status" value="1"/>
</dbReference>
<feature type="transmembrane region" description="Helical" evidence="2">
    <location>
        <begin position="513"/>
        <end position="535"/>
    </location>
</feature>
<keyword evidence="7" id="KW-1185">Reference proteome</keyword>
<evidence type="ECO:0000259" key="4">
    <source>
        <dbReference type="SMART" id="SM01195"/>
    </source>
</evidence>
<reference evidence="6" key="1">
    <citation type="thesis" date="2021" institute="BYU ScholarsArchive" country="Provo, UT, USA">
        <title>Applications of and Algorithms for Genome Assembly and Genomic Analyses with an Emphasis on Marine Teleosts.</title>
        <authorList>
            <person name="Pickett B.D."/>
        </authorList>
    </citation>
    <scope>NUCLEOTIDE SEQUENCE</scope>
    <source>
        <strain evidence="6">HI-2016</strain>
    </source>
</reference>
<dbReference type="InterPro" id="IPR011993">
    <property type="entry name" value="PH-like_dom_sf"/>
</dbReference>
<protein>
    <recommendedName>
        <fullName evidence="8">FERM domain containing 3</fullName>
    </recommendedName>
</protein>
<sequence>MVSRGSLTSVIYDCGWMGKGGEWDRSGLSGRWRDTKGQFLLDHVCNHYSLLEKDYFGIRYVDPEKQRHWLEPNKPIVKQMKSNQPYTMCFRVKFYPHEPMKIKEELTSVPGRLHPELGDYDPDEHPADYISDFKLFPKQTHKLQRKIMEIHRTELRGLCPAMAELNLLQRAHTLETYGDFTGATAFLGFTATGFVVFQGNKRIHLLKWADVSKLKFEGKTFYVIGIQKEKKLVLTFHTSTPAACKHLWKCGVENQAFYKCAKSSQIRTVSSSNVFFKGSRFRYSGRVAKEVIEASSKIQREPPEVHRSHFAQSKSFNSLSNKQLIMNMEPLLPALPGPIEGEEFPADSGVLVLKDSVHLSPLRPTVGQARAGEEGMGDVCAPGEQGGPDPAAALEDHLGRGEQADGEEEEEEEDGGAALTISELVYNPCASMLPTPVEDGGGVDLLFESPVKMLKELHADRDLEEELEAGLGAGLGVGLRAEEPELREVSRVLGNGLRLLTGNAQANACLRSFARLLAVGLGLLLVLLPLLLVLLESDIDVSFLHDIRQTPEFQQFHYEYYCPLRRRLALTEGVGGWGSEDTPYPREDTQKAPTITTFRRHLFGKRGGPRSKRTCEDANANANATVSRTTSSLLMQCLNMQLARRGVKSQTASLYVGRGEAVPCPSSFCEIAIIFRHPNNNYTLSRSVQRKLSDINNYHSIQENQH</sequence>
<keyword evidence="2" id="KW-0812">Transmembrane</keyword>
<feature type="compositionally biased region" description="Acidic residues" evidence="1">
    <location>
        <begin position="404"/>
        <end position="415"/>
    </location>
</feature>
<dbReference type="InterPro" id="IPR014847">
    <property type="entry name" value="FA"/>
</dbReference>
<organism evidence="6 7">
    <name type="scientific">Albula glossodonta</name>
    <name type="common">roundjaw bonefish</name>
    <dbReference type="NCBI Taxonomy" id="121402"/>
    <lineage>
        <taxon>Eukaryota</taxon>
        <taxon>Metazoa</taxon>
        <taxon>Chordata</taxon>
        <taxon>Craniata</taxon>
        <taxon>Vertebrata</taxon>
        <taxon>Euteleostomi</taxon>
        <taxon>Actinopterygii</taxon>
        <taxon>Neopterygii</taxon>
        <taxon>Teleostei</taxon>
        <taxon>Albuliformes</taxon>
        <taxon>Albulidae</taxon>
        <taxon>Albula</taxon>
    </lineage>
</organism>
<evidence type="ECO:0000313" key="7">
    <source>
        <dbReference type="Proteomes" id="UP000824540"/>
    </source>
</evidence>
<dbReference type="Pfam" id="PF00373">
    <property type="entry name" value="FERM_M"/>
    <property type="match status" value="1"/>
</dbReference>
<keyword evidence="2" id="KW-1133">Transmembrane helix</keyword>
<evidence type="ECO:0000259" key="5">
    <source>
        <dbReference type="SMART" id="SM01196"/>
    </source>
</evidence>
<dbReference type="InterPro" id="IPR029071">
    <property type="entry name" value="Ubiquitin-like_domsf"/>
</dbReference>
<evidence type="ECO:0000259" key="3">
    <source>
        <dbReference type="SMART" id="SM00295"/>
    </source>
</evidence>